<dbReference type="GO" id="GO:0003697">
    <property type="term" value="F:single-stranded DNA binding"/>
    <property type="evidence" value="ECO:0007669"/>
    <property type="project" value="UniProtKB-UniRule"/>
</dbReference>
<dbReference type="Pfam" id="PF00436">
    <property type="entry name" value="SSB"/>
    <property type="match status" value="1"/>
</dbReference>
<dbReference type="InterPro" id="IPR012340">
    <property type="entry name" value="NA-bd_OB-fold"/>
</dbReference>
<dbReference type="HOGENOM" id="CLU_078758_6_1_9"/>
<dbReference type="InterPro" id="IPR000424">
    <property type="entry name" value="Primosome_PriB/ssb"/>
</dbReference>
<dbReference type="SUPFAM" id="SSF50249">
    <property type="entry name" value="Nucleic acid-binding proteins"/>
    <property type="match status" value="1"/>
</dbReference>
<dbReference type="GO" id="GO:0006260">
    <property type="term" value="P:DNA replication"/>
    <property type="evidence" value="ECO:0007669"/>
    <property type="project" value="InterPro"/>
</dbReference>
<sequence length="122" mass="13717">MNKVLLVGNLTRDPEINYSKDKGVPYTKCTLAVDNKITKITHFIPFVIFDKSAEALCEYAKKGSKIGITGYIKTNSFSRNDSTIYSTDIIAETFEFINYSKKSVTTKESEKLEIVSNDAIPF</sequence>
<evidence type="ECO:0000313" key="4">
    <source>
        <dbReference type="EMBL" id="AIY85182.1"/>
    </source>
</evidence>
<protein>
    <recommendedName>
        <fullName evidence="2 3">Single-stranded DNA-binding protein</fullName>
        <shortName evidence="2">SSB</shortName>
    </recommendedName>
</protein>
<dbReference type="PIRSF" id="PIRSF002070">
    <property type="entry name" value="SSB"/>
    <property type="match status" value="1"/>
</dbReference>
<dbReference type="NCBIfam" id="TIGR00621">
    <property type="entry name" value="ssb"/>
    <property type="match status" value="1"/>
</dbReference>
<dbReference type="PANTHER" id="PTHR10302:SF27">
    <property type="entry name" value="SINGLE-STRANDED DNA-BINDING PROTEIN"/>
    <property type="match status" value="1"/>
</dbReference>
<evidence type="ECO:0000256" key="3">
    <source>
        <dbReference type="PIRNR" id="PIRNR002070"/>
    </source>
</evidence>
<dbReference type="Proteomes" id="UP000030635">
    <property type="component" value="Chromosome"/>
</dbReference>
<dbReference type="EMBL" id="CP006905">
    <property type="protein sequence ID" value="AIY85182.1"/>
    <property type="molecule type" value="Genomic_DNA"/>
</dbReference>
<evidence type="ECO:0000313" key="5">
    <source>
        <dbReference type="Proteomes" id="UP000030635"/>
    </source>
</evidence>
<comment type="subunit">
    <text evidence="2">Homotetramer.</text>
</comment>
<dbReference type="PANTHER" id="PTHR10302">
    <property type="entry name" value="SINGLE-STRANDED DNA-BINDING PROTEIN"/>
    <property type="match status" value="1"/>
</dbReference>
<reference evidence="4 5" key="1">
    <citation type="journal article" date="2015" name="Infect. Genet. Evol.">
        <title>Genomic sequences of six botulinum neurotoxin-producing strains representing three clostridial species illustrate the mobility and diversity of botulinum neurotoxin genes.</title>
        <authorList>
            <person name="Smith T.J."/>
            <person name="Hill K.K."/>
            <person name="Xie G."/>
            <person name="Foley B.T."/>
            <person name="Williamson C.H."/>
            <person name="Foster J.T."/>
            <person name="Johnson S.L."/>
            <person name="Chertkov O."/>
            <person name="Teshima H."/>
            <person name="Gibbons H.S."/>
            <person name="Johnsky L.A."/>
            <person name="Karavis M.A."/>
            <person name="Smith L.A."/>
        </authorList>
    </citation>
    <scope>NUCLEOTIDE SEQUENCE [LARGE SCALE GENOMIC DNA]</scope>
    <source>
        <strain evidence="4">Sullivan</strain>
    </source>
</reference>
<accession>A0A0A7G012</accession>
<organism evidence="4 5">
    <name type="scientific">Clostridium baratii str. Sullivan</name>
    <dbReference type="NCBI Taxonomy" id="1415775"/>
    <lineage>
        <taxon>Bacteria</taxon>
        <taxon>Bacillati</taxon>
        <taxon>Bacillota</taxon>
        <taxon>Clostridia</taxon>
        <taxon>Eubacteriales</taxon>
        <taxon>Clostridiaceae</taxon>
        <taxon>Clostridium</taxon>
    </lineage>
</organism>
<dbReference type="GO" id="GO:0009295">
    <property type="term" value="C:nucleoid"/>
    <property type="evidence" value="ECO:0007669"/>
    <property type="project" value="TreeGrafter"/>
</dbReference>
<dbReference type="STRING" id="1561.NPD11_929"/>
<dbReference type="AlphaFoldDB" id="A0A0A7G012"/>
<dbReference type="RefSeq" id="WP_052139528.1">
    <property type="nucleotide sequence ID" value="NZ_CP006905.1"/>
</dbReference>
<dbReference type="KEGG" id="cbv:U729_2090"/>
<dbReference type="HAMAP" id="MF_00984">
    <property type="entry name" value="SSB"/>
    <property type="match status" value="1"/>
</dbReference>
<keyword evidence="1 2" id="KW-0238">DNA-binding</keyword>
<evidence type="ECO:0000256" key="1">
    <source>
        <dbReference type="ARBA" id="ARBA00023125"/>
    </source>
</evidence>
<proteinExistence type="inferred from homology"/>
<dbReference type="CDD" id="cd04496">
    <property type="entry name" value="SSB_OBF"/>
    <property type="match status" value="1"/>
</dbReference>
<dbReference type="InterPro" id="IPR011344">
    <property type="entry name" value="ssDNA-bd"/>
</dbReference>
<dbReference type="OrthoDB" id="1828554at2"/>
<dbReference type="Gene3D" id="2.40.50.140">
    <property type="entry name" value="Nucleic acid-binding proteins"/>
    <property type="match status" value="1"/>
</dbReference>
<evidence type="ECO:0000256" key="2">
    <source>
        <dbReference type="HAMAP-Rule" id="MF_00984"/>
    </source>
</evidence>
<comment type="caution">
    <text evidence="2">Lacks conserved residue(s) required for the propagation of feature annotation.</text>
</comment>
<name>A0A0A7G012_9CLOT</name>
<gene>
    <name evidence="4" type="primary">ssb</name>
    <name evidence="4" type="ORF">U729_2090</name>
</gene>
<dbReference type="PROSITE" id="PS50935">
    <property type="entry name" value="SSB"/>
    <property type="match status" value="1"/>
</dbReference>
<keyword evidence="5" id="KW-1185">Reference proteome</keyword>
<dbReference type="eggNOG" id="COG0629">
    <property type="taxonomic scope" value="Bacteria"/>
</dbReference>